<name>A0ACA9TNY7_BIOOC</name>
<accession>A0ACA9TNY7</accession>
<gene>
    <name evidence="1" type="ORF">CRV2_00009602</name>
</gene>
<reference evidence="1" key="1">
    <citation type="submission" date="2020-04" db="EMBL/GenBank/DDBJ databases">
        <authorList>
            <person name="Broberg M."/>
        </authorList>
    </citation>
    <scope>NUCLEOTIDE SEQUENCE</scope>
</reference>
<protein>
    <submittedName>
        <fullName evidence="1">Uncharacterized protein</fullName>
    </submittedName>
</protein>
<dbReference type="Proteomes" id="UP000836387">
    <property type="component" value="Unassembled WGS sequence"/>
</dbReference>
<evidence type="ECO:0000313" key="1">
    <source>
        <dbReference type="EMBL" id="CAG9942665.1"/>
    </source>
</evidence>
<evidence type="ECO:0000313" key="2">
    <source>
        <dbReference type="Proteomes" id="UP000836387"/>
    </source>
</evidence>
<sequence>AQISALIDDECHTPSREWDPNADWLDLNSNDWTFWENFIDDTRQGGF</sequence>
<comment type="caution">
    <text evidence="1">The sequence shown here is derived from an EMBL/GenBank/DDBJ whole genome shotgun (WGS) entry which is preliminary data.</text>
</comment>
<dbReference type="EMBL" id="CADEHS020000006">
    <property type="protein sequence ID" value="CAG9942665.1"/>
    <property type="molecule type" value="Genomic_DNA"/>
</dbReference>
<keyword evidence="2" id="KW-1185">Reference proteome</keyword>
<proteinExistence type="predicted"/>
<organism evidence="1 2">
    <name type="scientific">Clonostachys rosea f. rosea IK726</name>
    <dbReference type="NCBI Taxonomy" id="1349383"/>
    <lineage>
        <taxon>Eukaryota</taxon>
        <taxon>Fungi</taxon>
        <taxon>Dikarya</taxon>
        <taxon>Ascomycota</taxon>
        <taxon>Pezizomycotina</taxon>
        <taxon>Sordariomycetes</taxon>
        <taxon>Hypocreomycetidae</taxon>
        <taxon>Hypocreales</taxon>
        <taxon>Bionectriaceae</taxon>
        <taxon>Clonostachys</taxon>
    </lineage>
</organism>
<feature type="non-terminal residue" evidence="1">
    <location>
        <position position="1"/>
    </location>
</feature>
<reference evidence="1" key="2">
    <citation type="submission" date="2021-10" db="EMBL/GenBank/DDBJ databases">
        <authorList>
            <person name="Piombo E."/>
        </authorList>
    </citation>
    <scope>NUCLEOTIDE SEQUENCE</scope>
</reference>